<evidence type="ECO:0000313" key="2">
    <source>
        <dbReference type="EMBL" id="OQB41517.1"/>
    </source>
</evidence>
<dbReference type="AlphaFoldDB" id="A0A1V5ZMQ9"/>
<dbReference type="EMBL" id="MWDB01000015">
    <property type="protein sequence ID" value="OQB41517.1"/>
    <property type="molecule type" value="Genomic_DNA"/>
</dbReference>
<sequence length="41" mass="4571">MGAISDDGTMADNKGIISDDRGKDESSYLNREYDKLTFDII</sequence>
<proteinExistence type="predicted"/>
<comment type="caution">
    <text evidence="2">The sequence shown here is derived from an EMBL/GenBank/DDBJ whole genome shotgun (WGS) entry which is preliminary data.</text>
</comment>
<name>A0A1V5ZMQ9_9BACT</name>
<protein>
    <submittedName>
        <fullName evidence="2">Uncharacterized protein</fullName>
    </submittedName>
</protein>
<reference evidence="2" key="1">
    <citation type="submission" date="2017-02" db="EMBL/GenBank/DDBJ databases">
        <title>Delving into the versatile metabolic prowess of the omnipresent phylum Bacteroidetes.</title>
        <authorList>
            <person name="Nobu M.K."/>
            <person name="Mei R."/>
            <person name="Narihiro T."/>
            <person name="Kuroda K."/>
            <person name="Liu W.-T."/>
        </authorList>
    </citation>
    <scope>NUCLEOTIDE SEQUENCE</scope>
    <source>
        <strain evidence="2">ADurb.Bin160</strain>
    </source>
</reference>
<evidence type="ECO:0000256" key="1">
    <source>
        <dbReference type="SAM" id="MobiDB-lite"/>
    </source>
</evidence>
<accession>A0A1V5ZMQ9</accession>
<gene>
    <name evidence="2" type="ORF">BWY04_00768</name>
</gene>
<feature type="region of interest" description="Disordered" evidence="1">
    <location>
        <begin position="1"/>
        <end position="24"/>
    </location>
</feature>
<dbReference type="Proteomes" id="UP000485621">
    <property type="component" value="Unassembled WGS sequence"/>
</dbReference>
<organism evidence="2">
    <name type="scientific">candidate division CPR1 bacterium ADurb.Bin160</name>
    <dbReference type="NCBI Taxonomy" id="1852826"/>
    <lineage>
        <taxon>Bacteria</taxon>
        <taxon>candidate division CPR1</taxon>
    </lineage>
</organism>